<evidence type="ECO:0008006" key="4">
    <source>
        <dbReference type="Google" id="ProtNLM"/>
    </source>
</evidence>
<sequence>METSPQKLFRLDSQVSVDAAPDGLRGYHKGLGMQETSLMSNDVSVDALPRNDHAPLQIRTCPSDSSLRLESAQSMIQHSSQFSSGSASSDTLIHQGYDLLTKSVQDKIQSYINSKNESSFEESSSFSISESFCSRDDDSWLKLLAEYEKHMPPDIKIGYFDVMVLYCEDNQNKAREFCEHLRRDIKLKSGESVKAVLYDCEELTSLAVSKLRHLEKALERCTYVFIYMTKEFCEDTWMELSSEECLMKAIYDEEKRWCVVPVYTVSRRNANFKIPMGLNSLKGINYYNNDQFYQSGVSRLIEDKLYQRLKNEKKHQDKQYEWLQGFIRKLVTEKENRKRLEHMEKLRTDQHILEEQRRTDELLNRNLNQQHPINDSEKYYPAMHYSYSEPGLQNMFYSSPHSASSGCIVQVNAKGQPCFVGNVNPNSFDTKDAYNVAYFQRGMIDNANIMGNVDPYTRMQTSAVNENPPPYSSQMSSLPQYSDVMAAGQIHPSKQGQIQSLWCNQQVWTHPVQFSQQAPNQMYQQNPDFLPSSIQQMHNQMSYTQFAMTPQQTQNGLCFAEQQILNQSGIGVQQLDHIETQNTGFRTDLNMQQTVNQAAVSTSALYLQGDNPIGIPLQNTVGQRENYNEGNDHPSMEPRSCGNGSHPSMEPRSCGNETPLNNSPLSADQLSQLGSTHEMEPTAEEALQFLPVLSVLGQNSLSSLSASSYTEADKSNQEGGVLPDFNALSLRPSMDGRSLTSIESGDSQSTSASQSQGSKNIPVNLSEENASSSTPTPDNTGTDMVESDTETIRKTKGDGEKVIIHHHYHYYEKEKDEPKIINIYDAKTVQIGDSPTVIESKKLQNKSKNSKELPIQKEKTNTKFQSTLHDVVHKEIDNAESQTPGISELKVEHASVANQHISRESEDCLSVASRTSRELKQSLSKKKDEEKEEQPLRTESKDHNNAVMEEKKDEQISSIPKMEKKNEPIYLGTKSKIKPKPIATVPPSPSGVQIPPFKKAIDSDNEETVLKTVGREQSDDTRLKSVNDSRARTVPETVLKTVPESGARNVHETVLKTVPESGARNVHETVLKTVPESGARNVHETVLKTVHESGAKNVHETVLKSVHESGARNVHETQTKTEETSLKLSAPQRATNTASQFRGGSQTDKSQYQAPMQQITPNRASSNREGSQIDLGLYQPTMRPGPLFARAYNLAAVQMASSSQSGEMFADRHVTSDLPSQDELDEDTLPDGGPPNSEGFVPNTQLEKEEWYYLDTDSFDAREVDPSNSRRRKKANSSSTDNKSCTVS</sequence>
<reference evidence="2" key="1">
    <citation type="journal article" date="2021" name="Genome Biol. Evol.">
        <title>A High-Quality Reference Genome for a Parasitic Bivalve with Doubly Uniparental Inheritance (Bivalvia: Unionida).</title>
        <authorList>
            <person name="Smith C.H."/>
        </authorList>
    </citation>
    <scope>NUCLEOTIDE SEQUENCE</scope>
    <source>
        <strain evidence="2">CHS0354</strain>
    </source>
</reference>
<feature type="compositionally biased region" description="Acidic residues" evidence="1">
    <location>
        <begin position="1220"/>
        <end position="1229"/>
    </location>
</feature>
<feature type="compositionally biased region" description="Basic and acidic residues" evidence="1">
    <location>
        <begin position="626"/>
        <end position="636"/>
    </location>
</feature>
<dbReference type="Gene3D" id="3.40.50.10140">
    <property type="entry name" value="Toll/interleukin-1 receptor homology (TIR) domain"/>
    <property type="match status" value="1"/>
</dbReference>
<feature type="region of interest" description="Disordered" evidence="1">
    <location>
        <begin position="902"/>
        <end position="970"/>
    </location>
</feature>
<feature type="region of interest" description="Disordered" evidence="1">
    <location>
        <begin position="1107"/>
        <end position="1169"/>
    </location>
</feature>
<feature type="region of interest" description="Disordered" evidence="1">
    <location>
        <begin position="623"/>
        <end position="681"/>
    </location>
</feature>
<feature type="compositionally biased region" description="Basic and acidic residues" evidence="1">
    <location>
        <begin position="915"/>
        <end position="967"/>
    </location>
</feature>
<name>A0AAE0SBR6_9BIVA</name>
<protein>
    <recommendedName>
        <fullName evidence="4">TIR domain-containing protein</fullName>
    </recommendedName>
</protein>
<organism evidence="2 3">
    <name type="scientific">Potamilus streckersoni</name>
    <dbReference type="NCBI Taxonomy" id="2493646"/>
    <lineage>
        <taxon>Eukaryota</taxon>
        <taxon>Metazoa</taxon>
        <taxon>Spiralia</taxon>
        <taxon>Lophotrochozoa</taxon>
        <taxon>Mollusca</taxon>
        <taxon>Bivalvia</taxon>
        <taxon>Autobranchia</taxon>
        <taxon>Heteroconchia</taxon>
        <taxon>Palaeoheterodonta</taxon>
        <taxon>Unionida</taxon>
        <taxon>Unionoidea</taxon>
        <taxon>Unionidae</taxon>
        <taxon>Ambleminae</taxon>
        <taxon>Lampsilini</taxon>
        <taxon>Potamilus</taxon>
    </lineage>
</organism>
<keyword evidence="3" id="KW-1185">Reference proteome</keyword>
<feature type="compositionally biased region" description="Polar residues" evidence="1">
    <location>
        <begin position="1132"/>
        <end position="1169"/>
    </location>
</feature>
<feature type="region of interest" description="Disordered" evidence="1">
    <location>
        <begin position="1207"/>
        <end position="1288"/>
    </location>
</feature>
<dbReference type="Proteomes" id="UP001195483">
    <property type="component" value="Unassembled WGS sequence"/>
</dbReference>
<proteinExistence type="predicted"/>
<feature type="compositionally biased region" description="Low complexity" evidence="1">
    <location>
        <begin position="744"/>
        <end position="758"/>
    </location>
</feature>
<dbReference type="InterPro" id="IPR035897">
    <property type="entry name" value="Toll_tir_struct_dom_sf"/>
</dbReference>
<evidence type="ECO:0000256" key="1">
    <source>
        <dbReference type="SAM" id="MobiDB-lite"/>
    </source>
</evidence>
<evidence type="ECO:0000313" key="3">
    <source>
        <dbReference type="Proteomes" id="UP001195483"/>
    </source>
</evidence>
<feature type="region of interest" description="Disordered" evidence="1">
    <location>
        <begin position="712"/>
        <end position="798"/>
    </location>
</feature>
<feature type="compositionally biased region" description="Polar residues" evidence="1">
    <location>
        <begin position="759"/>
        <end position="782"/>
    </location>
</feature>
<reference evidence="2" key="3">
    <citation type="submission" date="2023-05" db="EMBL/GenBank/DDBJ databases">
        <authorList>
            <person name="Smith C.H."/>
        </authorList>
    </citation>
    <scope>NUCLEOTIDE SEQUENCE</scope>
    <source>
        <strain evidence="2">CHS0354</strain>
        <tissue evidence="2">Mantle</tissue>
    </source>
</reference>
<evidence type="ECO:0000313" key="2">
    <source>
        <dbReference type="EMBL" id="KAK3589016.1"/>
    </source>
</evidence>
<feature type="compositionally biased region" description="Basic and acidic residues" evidence="1">
    <location>
        <begin position="1107"/>
        <end position="1125"/>
    </location>
</feature>
<reference evidence="2" key="2">
    <citation type="journal article" date="2021" name="Genome Biol. Evol.">
        <title>Developing a high-quality reference genome for a parasitic bivalve with doubly uniparental inheritance (Bivalvia: Unionida).</title>
        <authorList>
            <person name="Smith C.H."/>
        </authorList>
    </citation>
    <scope>NUCLEOTIDE SEQUENCE</scope>
    <source>
        <strain evidence="2">CHS0354</strain>
        <tissue evidence="2">Mantle</tissue>
    </source>
</reference>
<dbReference type="EMBL" id="JAEAOA010001874">
    <property type="protein sequence ID" value="KAK3589016.1"/>
    <property type="molecule type" value="Genomic_DNA"/>
</dbReference>
<accession>A0AAE0SBR6</accession>
<comment type="caution">
    <text evidence="2">The sequence shown here is derived from an EMBL/GenBank/DDBJ whole genome shotgun (WGS) entry which is preliminary data.</text>
</comment>
<gene>
    <name evidence="2" type="ORF">CHS0354_031273</name>
</gene>
<feature type="compositionally biased region" description="Polar residues" evidence="1">
    <location>
        <begin position="655"/>
        <end position="675"/>
    </location>
</feature>